<dbReference type="GO" id="GO:0010420">
    <property type="term" value="F:polyprenyldihydroxybenzoate methyltransferase activity"/>
    <property type="evidence" value="ECO:0007669"/>
    <property type="project" value="UniProtKB-UniRule"/>
</dbReference>
<dbReference type="HAMAP" id="MF_00472">
    <property type="entry name" value="UbiG"/>
    <property type="match status" value="1"/>
</dbReference>
<evidence type="ECO:0000256" key="4">
    <source>
        <dbReference type="ARBA" id="ARBA00022691"/>
    </source>
</evidence>
<keyword evidence="5" id="KW-0999">Mitochondrion inner membrane</keyword>
<keyword evidence="5" id="KW-0479">Metal-binding</keyword>
<keyword evidence="1 5" id="KW-0489">Methyltransferase</keyword>
<dbReference type="SUPFAM" id="SSF53335">
    <property type="entry name" value="S-adenosyl-L-methionine-dependent methyltransferases"/>
    <property type="match status" value="1"/>
</dbReference>
<keyword evidence="5" id="KW-0460">Magnesium</keyword>
<evidence type="ECO:0000313" key="7">
    <source>
        <dbReference type="Proteomes" id="UP000827092"/>
    </source>
</evidence>
<keyword evidence="4 5" id="KW-0949">S-adenosyl-L-methionine</keyword>
<comment type="pathway">
    <text evidence="5">Cofactor biosynthesis; ubiquinone biosynthesis.</text>
</comment>
<feature type="binding site" evidence="5">
    <location>
        <position position="72"/>
    </location>
    <ligand>
        <name>S-adenosyl-L-methionine</name>
        <dbReference type="ChEBI" id="CHEBI:59789"/>
    </ligand>
</feature>
<keyword evidence="5" id="KW-0496">Mitochondrion</keyword>
<organism evidence="6 7">
    <name type="scientific">Oedothorax gibbosus</name>
    <dbReference type="NCBI Taxonomy" id="931172"/>
    <lineage>
        <taxon>Eukaryota</taxon>
        <taxon>Metazoa</taxon>
        <taxon>Ecdysozoa</taxon>
        <taxon>Arthropoda</taxon>
        <taxon>Chelicerata</taxon>
        <taxon>Arachnida</taxon>
        <taxon>Araneae</taxon>
        <taxon>Araneomorphae</taxon>
        <taxon>Entelegynae</taxon>
        <taxon>Araneoidea</taxon>
        <taxon>Linyphiidae</taxon>
        <taxon>Erigoninae</taxon>
        <taxon>Oedothorax</taxon>
    </lineage>
</organism>
<keyword evidence="5" id="KW-0472">Membrane</keyword>
<comment type="cofactor">
    <cofactor evidence="5">
        <name>Mg(2+)</name>
        <dbReference type="ChEBI" id="CHEBI:18420"/>
    </cofactor>
</comment>
<dbReference type="Gene3D" id="3.40.50.150">
    <property type="entry name" value="Vaccinia Virus protein VP39"/>
    <property type="match status" value="1"/>
</dbReference>
<dbReference type="EC" id="2.1.1.64" evidence="5"/>
<dbReference type="EC" id="2.1.1.114" evidence="5"/>
<dbReference type="AlphaFoldDB" id="A0AAV6UM32"/>
<comment type="catalytic activity">
    <reaction evidence="5">
        <text>a 3-demethylubiquinone + S-adenosyl-L-methionine = a ubiquinone + S-adenosyl-L-homocysteine</text>
        <dbReference type="Rhea" id="RHEA:81215"/>
        <dbReference type="Rhea" id="RHEA-COMP:9565"/>
        <dbReference type="Rhea" id="RHEA-COMP:19654"/>
        <dbReference type="ChEBI" id="CHEBI:16389"/>
        <dbReference type="ChEBI" id="CHEBI:57856"/>
        <dbReference type="ChEBI" id="CHEBI:59789"/>
        <dbReference type="ChEBI" id="CHEBI:231825"/>
    </reaction>
</comment>
<dbReference type="InterPro" id="IPR029063">
    <property type="entry name" value="SAM-dependent_MTases_sf"/>
</dbReference>
<sequence length="281" mass="31106">MAIRFGSLMARCGIQWPANYLSRNLSSAPKSLTSAPKSLTSNSIDDDEVAKFNTSADTWWKPNLLHTMNTVRVPIIRDGILSVHGITTKKPLPLEGFRLLDVGCGGGILCEPLARLGAKVTGLDPGEENIKIATLHSSIDAEIKDRINYVCDTVENLVVTSTEKYDAIVCSEVIEHVANPQSFVNSCYELVKDGGSMFFTTMSRTTMSYITTILLAEYILNIVSPGLHDWNKYVTPKELSDMLKQLNCRVVSIQGYIYNPATQKFVYTENSDVMYALHAVK</sequence>
<comment type="catalytic activity">
    <reaction evidence="5">
        <text>a 3-demethylubiquinol + S-adenosyl-L-methionine = a ubiquinol + S-adenosyl-L-homocysteine + H(+)</text>
        <dbReference type="Rhea" id="RHEA:44380"/>
        <dbReference type="Rhea" id="RHEA-COMP:9566"/>
        <dbReference type="Rhea" id="RHEA-COMP:10914"/>
        <dbReference type="ChEBI" id="CHEBI:15378"/>
        <dbReference type="ChEBI" id="CHEBI:17976"/>
        <dbReference type="ChEBI" id="CHEBI:57856"/>
        <dbReference type="ChEBI" id="CHEBI:59789"/>
        <dbReference type="ChEBI" id="CHEBI:84422"/>
        <dbReference type="EC" id="2.1.1.64"/>
    </reaction>
</comment>
<reference evidence="6 7" key="1">
    <citation type="journal article" date="2022" name="Nat. Ecol. Evol.">
        <title>A masculinizing supergene underlies an exaggerated male reproductive morph in a spider.</title>
        <authorList>
            <person name="Hendrickx F."/>
            <person name="De Corte Z."/>
            <person name="Sonet G."/>
            <person name="Van Belleghem S.M."/>
            <person name="Kostlbacher S."/>
            <person name="Vangestel C."/>
        </authorList>
    </citation>
    <scope>NUCLEOTIDE SEQUENCE [LARGE SCALE GENOMIC DNA]</scope>
    <source>
        <strain evidence="6">W744_W776</strain>
    </source>
</reference>
<keyword evidence="2 5" id="KW-0808">Transferase</keyword>
<dbReference type="Proteomes" id="UP000827092">
    <property type="component" value="Unassembled WGS sequence"/>
</dbReference>
<proteinExistence type="inferred from homology"/>
<feature type="binding site" evidence="5">
    <location>
        <position position="171"/>
    </location>
    <ligand>
        <name>S-adenosyl-L-methionine</name>
        <dbReference type="ChEBI" id="CHEBI:59789"/>
    </ligand>
</feature>
<comment type="similarity">
    <text evidence="5">Belongs to the class I-like SAM-binding methyltransferase superfamily. UbiG/COQ3 family.</text>
</comment>
<dbReference type="EMBL" id="JAFNEN010000334">
    <property type="protein sequence ID" value="KAG8185505.1"/>
    <property type="molecule type" value="Genomic_DNA"/>
</dbReference>
<name>A0AAV6UM32_9ARAC</name>
<feature type="binding site" evidence="5">
    <location>
        <position position="175"/>
    </location>
    <ligand>
        <name>Mg(2+)</name>
        <dbReference type="ChEBI" id="CHEBI:18420"/>
    </ligand>
</feature>
<comment type="subcellular location">
    <subcellularLocation>
        <location evidence="5">Mitochondrion inner membrane</location>
        <topology evidence="5">Peripheral membrane protein</topology>
        <orientation evidence="5">Matrix side</orientation>
    </subcellularLocation>
</comment>
<protein>
    <recommendedName>
        <fullName evidence="5">Ubiquinone biosynthesis O-methyltransferase, mitochondrial</fullName>
    </recommendedName>
    <alternativeName>
        <fullName evidence="5">3-demethylubiquinol 3-O-methyltransferase</fullName>
        <ecNumber evidence="5">2.1.1.64</ecNumber>
    </alternativeName>
    <alternativeName>
        <fullName evidence="5">3-demethylubiquinone 3-O-methyltransferase</fullName>
        <ecNumber evidence="5">2.1.1.-</ecNumber>
    </alternativeName>
    <alternativeName>
        <fullName evidence="5">Polyprenyldihydroxybenzoate methyltransferase</fullName>
        <ecNumber evidence="5">2.1.1.114</ecNumber>
    </alternativeName>
</protein>
<comment type="caution">
    <text evidence="6">The sequence shown here is derived from an EMBL/GenBank/DDBJ whole genome shotgun (WGS) entry which is preliminary data.</text>
</comment>
<comment type="catalytic activity">
    <reaction evidence="5">
        <text>a 3,4-dihydroxy-5-(all-trans-polyprenyl)benzoate + S-adenosyl-L-methionine = a 4-hydroxy-3-methoxy-5-(all-trans-polyprenyl)benzoate + S-adenosyl-L-homocysteine + H(+)</text>
        <dbReference type="Rhea" id="RHEA:44452"/>
        <dbReference type="Rhea" id="RHEA-COMP:10930"/>
        <dbReference type="Rhea" id="RHEA-COMP:10931"/>
        <dbReference type="ChEBI" id="CHEBI:15378"/>
        <dbReference type="ChEBI" id="CHEBI:57856"/>
        <dbReference type="ChEBI" id="CHEBI:59789"/>
        <dbReference type="ChEBI" id="CHEBI:64694"/>
        <dbReference type="ChEBI" id="CHEBI:84443"/>
        <dbReference type="EC" id="2.1.1.114"/>
    </reaction>
</comment>
<dbReference type="Pfam" id="PF13489">
    <property type="entry name" value="Methyltransf_23"/>
    <property type="match status" value="1"/>
</dbReference>
<feature type="binding site" evidence="5">
    <location>
        <position position="124"/>
    </location>
    <ligand>
        <name>S-adenosyl-L-methionine</name>
        <dbReference type="ChEBI" id="CHEBI:59789"/>
    </ligand>
</feature>
<evidence type="ECO:0000256" key="1">
    <source>
        <dbReference type="ARBA" id="ARBA00022603"/>
    </source>
</evidence>
<gene>
    <name evidence="6" type="ORF">JTE90_019760</name>
</gene>
<dbReference type="EC" id="2.1.1.-" evidence="5"/>
<evidence type="ECO:0000256" key="3">
    <source>
        <dbReference type="ARBA" id="ARBA00022688"/>
    </source>
</evidence>
<dbReference type="InterPro" id="IPR010233">
    <property type="entry name" value="UbiG_MeTrfase"/>
</dbReference>
<evidence type="ECO:0000256" key="5">
    <source>
        <dbReference type="HAMAP-Rule" id="MF_03190"/>
    </source>
</evidence>
<dbReference type="CDD" id="cd02440">
    <property type="entry name" value="AdoMet_MTases"/>
    <property type="match status" value="1"/>
</dbReference>
<accession>A0AAV6UM32</accession>
<evidence type="ECO:0000256" key="2">
    <source>
        <dbReference type="ARBA" id="ARBA00022679"/>
    </source>
</evidence>
<dbReference type="GO" id="GO:0031314">
    <property type="term" value="C:extrinsic component of mitochondrial inner membrane"/>
    <property type="evidence" value="ECO:0007669"/>
    <property type="project" value="UniProtKB-UniRule"/>
</dbReference>
<dbReference type="GO" id="GO:0061542">
    <property type="term" value="F:3-demethylubiquinol 3-O-methyltransferase activity"/>
    <property type="evidence" value="ECO:0007669"/>
    <property type="project" value="UniProtKB-UniRule"/>
</dbReference>
<comment type="function">
    <text evidence="5">O-methyltransferase required for two non-consecutive steps during ubiquinone biosynthesis. Catalyzes the 2 O-methylation of 3,4-dihydroxy-5-(all-trans-polyprenyl)benzoic acid into 4-hydroxy-3-methoxy-5-(all-trans-polyprenyl)benzoic acid. Also catalyzes the last step of ubiquinone biosynthesis by mediating methylation of 3-demethylubiquinone into ubiquinone. Also able to mediate the methylation of 3-demethylubiquinol into ubiquinol.</text>
</comment>
<dbReference type="PANTHER" id="PTHR43464">
    <property type="entry name" value="METHYLTRANSFERASE"/>
    <property type="match status" value="1"/>
</dbReference>
<feature type="binding site" evidence="5">
    <location>
        <position position="103"/>
    </location>
    <ligand>
        <name>S-adenosyl-L-methionine</name>
        <dbReference type="ChEBI" id="CHEBI:59789"/>
    </ligand>
</feature>
<feature type="binding site" evidence="5">
    <location>
        <position position="176"/>
    </location>
    <ligand>
        <name>Mg(2+)</name>
        <dbReference type="ChEBI" id="CHEBI:18420"/>
    </ligand>
</feature>
<evidence type="ECO:0000313" key="6">
    <source>
        <dbReference type="EMBL" id="KAG8185505.1"/>
    </source>
</evidence>
<feature type="binding site" evidence="5">
    <location>
        <position position="172"/>
    </location>
    <ligand>
        <name>Mg(2+)</name>
        <dbReference type="ChEBI" id="CHEBI:18420"/>
    </ligand>
</feature>
<dbReference type="PANTHER" id="PTHR43464:SF19">
    <property type="entry name" value="UBIQUINONE BIOSYNTHESIS O-METHYLTRANSFERASE, MITOCHONDRIAL"/>
    <property type="match status" value="1"/>
</dbReference>
<dbReference type="GO" id="GO:0032259">
    <property type="term" value="P:methylation"/>
    <property type="evidence" value="ECO:0007669"/>
    <property type="project" value="UniProtKB-KW"/>
</dbReference>
<keyword evidence="3 5" id="KW-0831">Ubiquinone biosynthesis</keyword>
<dbReference type="GO" id="GO:0046872">
    <property type="term" value="F:metal ion binding"/>
    <property type="evidence" value="ECO:0007669"/>
    <property type="project" value="UniProtKB-KW"/>
</dbReference>
<keyword evidence="7" id="KW-1185">Reference proteome</keyword>
<comment type="subunit">
    <text evidence="5">Component of a multi-subunit COQ enzyme complex.</text>
</comment>
<dbReference type="NCBIfam" id="TIGR01983">
    <property type="entry name" value="UbiG"/>
    <property type="match status" value="1"/>
</dbReference>